<dbReference type="RefSeq" id="WP_207088729.1">
    <property type="nucleotide sequence ID" value="NZ_JAFLQW010000377.1"/>
</dbReference>
<organism evidence="3 4">
    <name type="scientific">Phormidium pseudopriestleyi FRX01</name>
    <dbReference type="NCBI Taxonomy" id="1759528"/>
    <lineage>
        <taxon>Bacteria</taxon>
        <taxon>Bacillati</taxon>
        <taxon>Cyanobacteriota</taxon>
        <taxon>Cyanophyceae</taxon>
        <taxon>Oscillatoriophycideae</taxon>
        <taxon>Oscillatoriales</taxon>
        <taxon>Oscillatoriaceae</taxon>
        <taxon>Phormidium</taxon>
    </lineage>
</organism>
<name>A0ABS3FT02_9CYAN</name>
<keyword evidence="2" id="KW-0472">Membrane</keyword>
<dbReference type="Gene3D" id="1.20.1170.10">
    <property type="match status" value="1"/>
</dbReference>
<evidence type="ECO:0000313" key="4">
    <source>
        <dbReference type="Proteomes" id="UP000664844"/>
    </source>
</evidence>
<dbReference type="EMBL" id="JAFLQW010000377">
    <property type="protein sequence ID" value="MBO0350242.1"/>
    <property type="molecule type" value="Genomic_DNA"/>
</dbReference>
<proteinExistence type="predicted"/>
<keyword evidence="4" id="KW-1185">Reference proteome</keyword>
<evidence type="ECO:0000256" key="1">
    <source>
        <dbReference type="SAM" id="Coils"/>
    </source>
</evidence>
<keyword evidence="2" id="KW-1133">Transmembrane helix</keyword>
<reference evidence="3 4" key="1">
    <citation type="submission" date="2021-03" db="EMBL/GenBank/DDBJ databases">
        <title>Metabolic Capacity of the Antarctic Cyanobacterium Phormidium pseudopriestleyi that Sustains Oxygenic Photosynthesis in the Presence of Hydrogen Sulfide.</title>
        <authorList>
            <person name="Lumian J.E."/>
            <person name="Jungblut A.D."/>
            <person name="Dillon M.L."/>
            <person name="Hawes I."/>
            <person name="Doran P.T."/>
            <person name="Mackey T.J."/>
            <person name="Dick G.J."/>
            <person name="Grettenberger C.L."/>
            <person name="Sumner D.Y."/>
        </authorList>
    </citation>
    <scope>NUCLEOTIDE SEQUENCE [LARGE SCALE GENOMIC DNA]</scope>
    <source>
        <strain evidence="3 4">FRX01</strain>
    </source>
</reference>
<feature type="coiled-coil region" evidence="1">
    <location>
        <begin position="78"/>
        <end position="371"/>
    </location>
</feature>
<dbReference type="Pfam" id="PF11283">
    <property type="entry name" value="DUF3084"/>
    <property type="match status" value="1"/>
</dbReference>
<comment type="caution">
    <text evidence="3">The sequence shown here is derived from an EMBL/GenBank/DDBJ whole genome shotgun (WGS) entry which is preliminary data.</text>
</comment>
<feature type="transmembrane region" description="Helical" evidence="2">
    <location>
        <begin position="46"/>
        <end position="66"/>
    </location>
</feature>
<dbReference type="InterPro" id="IPR021435">
    <property type="entry name" value="DUF3084"/>
</dbReference>
<keyword evidence="1" id="KW-0175">Coiled coil</keyword>
<gene>
    <name evidence="3" type="ORF">J0895_14195</name>
</gene>
<accession>A0ABS3FT02</accession>
<dbReference type="Proteomes" id="UP000664844">
    <property type="component" value="Unassembled WGS sequence"/>
</dbReference>
<protein>
    <submittedName>
        <fullName evidence="3">DUF3084 domain-containing protein</fullName>
    </submittedName>
</protein>
<keyword evidence="2" id="KW-0812">Transmembrane</keyword>
<evidence type="ECO:0000313" key="3">
    <source>
        <dbReference type="EMBL" id="MBO0350242.1"/>
    </source>
</evidence>
<sequence>MTSAYVLILAVLILGGLLATLGDRLGTKVGKARLSLFGLRPRQTATVVTIVTGLMIAASTLSILFATSKSLRVGVFQLDEKLKELREAQKELVAVVTEKQQVEAKLNQAREQQVVAQQQLNEIDGSLQGALQKQALTEAQLNQTQGELNQTQTQLRGIQTEFEEARTKLSLIEGKFDRAQSQLEEVSQQAQKLRDDIATLQLERRELIEQGEQVRATIVQRDRELALKQAEIEQQRQEAAQQRQLLTEQKSQLDEQIRQLAQQQQQIAIQEGDIAQQQAQMAEQAAEITQQKQAIATQEEELGEQEQEIARQEMEIAQQKQAIALQEEEVAQRDRQISEQEVAITEQRSLLKQLGTQQAFLQGEVQSLERDFQLLREGTVAIRRNQVLASGVLRVLRPETAPEATKQLLTEANLAAIALIRPGTTQLNEWAIAITDTELDQLIGQIDDGQDYVVRILSAANYLLGERQVNVFADAVPNQVVFNEGELVATTSVRPSQMNEDDIKEQLNLLLAAANFRARRSGILTDSIQVVDGRMAALIEFIKQLQNNNEPGIIQAISARKTYTSGPLTLEFKVVHQGKVVFPTD</sequence>
<evidence type="ECO:0000256" key="2">
    <source>
        <dbReference type="SAM" id="Phobius"/>
    </source>
</evidence>